<evidence type="ECO:0000313" key="2">
    <source>
        <dbReference type="Proteomes" id="UP000026923"/>
    </source>
</evidence>
<gene>
    <name evidence="1" type="ORF">B597_019510</name>
</gene>
<proteinExistence type="predicted"/>
<dbReference type="GO" id="GO:0003677">
    <property type="term" value="F:DNA binding"/>
    <property type="evidence" value="ECO:0007669"/>
    <property type="project" value="InterPro"/>
</dbReference>
<protein>
    <recommendedName>
        <fullName evidence="3">Rha family transcriptional regulator</fullName>
    </recommendedName>
</protein>
<name>A0A061JMI3_STUST</name>
<dbReference type="Proteomes" id="UP000026923">
    <property type="component" value="Unassembled WGS sequence"/>
</dbReference>
<reference evidence="1 2" key="1">
    <citation type="journal article" date="2013" name="Genome Announc.">
        <title>Draft Genome of the Nitrogen-Fixing Bacterium Pseudomonas stutzeri Strain KOS6 Isolated from Industrial Hydrocarbon Sludge.</title>
        <authorList>
            <person name="Grigoryeva T.V."/>
            <person name="Laikov A.V."/>
            <person name="Naumova R.P."/>
            <person name="Manolov A.I."/>
            <person name="Larin A.K."/>
            <person name="Karpova I.Y."/>
            <person name="Semashko T.A."/>
            <person name="Alexeev D.G."/>
            <person name="Kostryukova E.S."/>
            <person name="Muller R."/>
            <person name="Govorun V.M."/>
        </authorList>
    </citation>
    <scope>NUCLEOTIDE SEQUENCE [LARGE SCALE GENOMIC DNA]</scope>
    <source>
        <strain evidence="1 2">KOS6</strain>
    </source>
</reference>
<dbReference type="InterPro" id="IPR009679">
    <property type="entry name" value="Phage_186_CII-like"/>
</dbReference>
<dbReference type="AlphaFoldDB" id="A0A061JMI3"/>
<comment type="caution">
    <text evidence="1">The sequence shown here is derived from an EMBL/GenBank/DDBJ whole genome shotgun (WGS) entry which is preliminary data.</text>
</comment>
<evidence type="ECO:0000313" key="1">
    <source>
        <dbReference type="EMBL" id="EWC39580.1"/>
    </source>
</evidence>
<dbReference type="HOGENOM" id="CLU_126555_0_0_6"/>
<sequence length="143" mass="15895">MEVFERALHDEVIAEGGTDLAKRMGVNRTRLLDCANPNREEHRMNLQMFGQILAHVSEEGRQRVLQALVGEFGFELVAKEQPKAEQLTSAVLHMHSEVADVTRAVTAALEDGHVSQTEKALIKREIGEAQRSLNVLIESVKVA</sequence>
<dbReference type="EMBL" id="AMCZ02000035">
    <property type="protein sequence ID" value="EWC39580.1"/>
    <property type="molecule type" value="Genomic_DNA"/>
</dbReference>
<dbReference type="Pfam" id="PF06892">
    <property type="entry name" value="Phage_CP76"/>
    <property type="match status" value="1"/>
</dbReference>
<organism evidence="1 2">
    <name type="scientific">Stutzerimonas stutzeri KOS6</name>
    <dbReference type="NCBI Taxonomy" id="1218352"/>
    <lineage>
        <taxon>Bacteria</taxon>
        <taxon>Pseudomonadati</taxon>
        <taxon>Pseudomonadota</taxon>
        <taxon>Gammaproteobacteria</taxon>
        <taxon>Pseudomonadales</taxon>
        <taxon>Pseudomonadaceae</taxon>
        <taxon>Stutzerimonas</taxon>
    </lineage>
</organism>
<dbReference type="OrthoDB" id="7027160at2"/>
<evidence type="ECO:0008006" key="3">
    <source>
        <dbReference type="Google" id="ProtNLM"/>
    </source>
</evidence>
<accession>A0A061JMI3</accession>